<keyword evidence="2" id="KW-1185">Reference proteome</keyword>
<dbReference type="GeneID" id="84024594"/>
<sequence length="115" mass="12558">MGKGLSRLIIRVLDHAASGEIAAGKAAGDSDPDSLDMVIIRGMDGKTRILMPQDEGFETVEKLLECAYSAYQDESVKDSAGYIMKHYDVLRGKTPPAGGYPRKECFGINGSRFDW</sequence>
<proteinExistence type="predicted"/>
<comment type="caution">
    <text evidence="1">The sequence shown here is derived from an EMBL/GenBank/DDBJ whole genome shotgun (WGS) entry which is preliminary data.</text>
</comment>
<accession>A0ABT0RAT6</accession>
<evidence type="ECO:0000313" key="1">
    <source>
        <dbReference type="EMBL" id="MCL6658031.1"/>
    </source>
</evidence>
<reference evidence="1 2" key="1">
    <citation type="submission" date="2022-03" db="EMBL/GenBank/DDBJ databases">
        <title>Taxonomic description of new species and reclassification of some bacterial strains.</title>
        <authorList>
            <person name="Ndongo S."/>
        </authorList>
    </citation>
    <scope>NUCLEOTIDE SEQUENCE [LARGE SCALE GENOMIC DNA]</scope>
    <source>
        <strain evidence="1 2">Marseille-P6666</strain>
    </source>
</reference>
<protein>
    <submittedName>
        <fullName evidence="1">Uncharacterized protein</fullName>
    </submittedName>
</protein>
<evidence type="ECO:0000313" key="2">
    <source>
        <dbReference type="Proteomes" id="UP001202031"/>
    </source>
</evidence>
<organism evidence="1 2">
    <name type="scientific">Akkermansia massiliensis</name>
    <dbReference type="NCBI Taxonomy" id="2927224"/>
    <lineage>
        <taxon>Bacteria</taxon>
        <taxon>Pseudomonadati</taxon>
        <taxon>Verrucomicrobiota</taxon>
        <taxon>Verrucomicrobiia</taxon>
        <taxon>Verrucomicrobiales</taxon>
        <taxon>Akkermansiaceae</taxon>
        <taxon>Akkermansia</taxon>
    </lineage>
</organism>
<gene>
    <name evidence="1" type="ORF">M8N44_11995</name>
</gene>
<dbReference type="RefSeq" id="WP_146021195.1">
    <property type="nucleotide sequence ID" value="NZ_CP072027.1"/>
</dbReference>
<dbReference type="EMBL" id="JAMGSI010000002">
    <property type="protein sequence ID" value="MCL6658031.1"/>
    <property type="molecule type" value="Genomic_DNA"/>
</dbReference>
<name>A0ABT0RAT6_9BACT</name>
<dbReference type="Proteomes" id="UP001202031">
    <property type="component" value="Unassembled WGS sequence"/>
</dbReference>